<dbReference type="AlphaFoldDB" id="A0AAW0E3F7"/>
<name>A0AAW0E3F7_9AGAR</name>
<protein>
    <submittedName>
        <fullName evidence="1">F-box domain-containing protein</fullName>
    </submittedName>
</protein>
<dbReference type="Gene3D" id="1.20.1280.50">
    <property type="match status" value="1"/>
</dbReference>
<accession>A0AAW0E3F7</accession>
<organism evidence="1 2">
    <name type="scientific">Favolaschia claudopus</name>
    <dbReference type="NCBI Taxonomy" id="2862362"/>
    <lineage>
        <taxon>Eukaryota</taxon>
        <taxon>Fungi</taxon>
        <taxon>Dikarya</taxon>
        <taxon>Basidiomycota</taxon>
        <taxon>Agaricomycotina</taxon>
        <taxon>Agaricomycetes</taxon>
        <taxon>Agaricomycetidae</taxon>
        <taxon>Agaricales</taxon>
        <taxon>Marasmiineae</taxon>
        <taxon>Mycenaceae</taxon>
        <taxon>Favolaschia</taxon>
    </lineage>
</organism>
<reference evidence="1 2" key="1">
    <citation type="journal article" date="2024" name="J Genomics">
        <title>Draft genome sequencing and assembly of Favolaschia claudopus CIRM-BRFM 2984 isolated from oak limbs.</title>
        <authorList>
            <person name="Navarro D."/>
            <person name="Drula E."/>
            <person name="Chaduli D."/>
            <person name="Cazenave R."/>
            <person name="Ahrendt S."/>
            <person name="Wang J."/>
            <person name="Lipzen A."/>
            <person name="Daum C."/>
            <person name="Barry K."/>
            <person name="Grigoriev I.V."/>
            <person name="Favel A."/>
            <person name="Rosso M.N."/>
            <person name="Martin F."/>
        </authorList>
    </citation>
    <scope>NUCLEOTIDE SEQUENCE [LARGE SCALE GENOMIC DNA]</scope>
    <source>
        <strain evidence="1 2">CIRM-BRFM 2984</strain>
    </source>
</reference>
<proteinExistence type="predicted"/>
<dbReference type="EMBL" id="JAWWNJ010000003">
    <property type="protein sequence ID" value="KAK7059774.1"/>
    <property type="molecule type" value="Genomic_DNA"/>
</dbReference>
<dbReference type="InterPro" id="IPR032675">
    <property type="entry name" value="LRR_dom_sf"/>
</dbReference>
<evidence type="ECO:0000313" key="2">
    <source>
        <dbReference type="Proteomes" id="UP001362999"/>
    </source>
</evidence>
<sequence>MFETSTPWPFTPLCENPHIVPLLRCGRPPSPLEYRKLQSLISQLDSCIDHDQDHIWELESQVSFLLERVAILKKNKHILRYLSAPIRKPPPEIMQQIFEFAVDINEFKDDKSISSATRISSVCAQWRSIAQATPRIWSNFLVEVVASDDDQPSNKSTVPFNSNGLIKSLERHLQFSRDADIYLDIRAAYSGPESSLLSSRILDLFAAHALRWRSAKIKAALRETPRLKSLHIHPAPVNSGIPIEIFESCPALTELSLIHYEPKARMPWSQLTSLHFDVSHMTEINTVLDLCPKLLSLSLVVPTSDALDDSVSLVVPETVSIRALTITSRSVFGYKAHSGVQQLCNGLTLPLLHSLTFASPICREYCTPYELRHEIGYWPQSAVENMIVRSACEIQTLCIEGIPLDTDEALRLLRLNPHVVKLSLHECATMHPYELTERRYDKVFKDVHANHFITDDLIKALCVPSSDDADVTLLLPRLRHLEFEVNESFPLVEYVRMIRSRRSDPSAARVPETGVDRLDAVSLTYRTHDSFDCHWSENPESLLKLKQEGLLVRYDDGYEELYEYTDKYPREDSWLRSRFH</sequence>
<comment type="caution">
    <text evidence="1">The sequence shown here is derived from an EMBL/GenBank/DDBJ whole genome shotgun (WGS) entry which is preliminary data.</text>
</comment>
<gene>
    <name evidence="1" type="ORF">R3P38DRAFT_969732</name>
</gene>
<dbReference type="SUPFAM" id="SSF52047">
    <property type="entry name" value="RNI-like"/>
    <property type="match status" value="1"/>
</dbReference>
<keyword evidence="2" id="KW-1185">Reference proteome</keyword>
<evidence type="ECO:0000313" key="1">
    <source>
        <dbReference type="EMBL" id="KAK7059774.1"/>
    </source>
</evidence>
<dbReference type="Proteomes" id="UP001362999">
    <property type="component" value="Unassembled WGS sequence"/>
</dbReference>
<dbReference type="Gene3D" id="3.80.10.10">
    <property type="entry name" value="Ribonuclease Inhibitor"/>
    <property type="match status" value="1"/>
</dbReference>